<gene>
    <name evidence="15" type="primary">dclre1c</name>
    <name evidence="15" type="ORF">TNCT_566371</name>
</gene>
<dbReference type="GO" id="GO:0005634">
    <property type="term" value="C:nucleus"/>
    <property type="evidence" value="ECO:0007669"/>
    <property type="project" value="UniProtKB-SubCell"/>
</dbReference>
<dbReference type="InterPro" id="IPR011084">
    <property type="entry name" value="DRMBL"/>
</dbReference>
<evidence type="ECO:0000256" key="8">
    <source>
        <dbReference type="ARBA" id="ARBA00023172"/>
    </source>
</evidence>
<comment type="similarity">
    <text evidence="2">Belongs to the DNA repair metallo-beta-lactamase (DRMBL) family.</text>
</comment>
<feature type="compositionally biased region" description="Polar residues" evidence="13">
    <location>
        <begin position="440"/>
        <end position="456"/>
    </location>
</feature>
<keyword evidence="9" id="KW-0234">DNA repair</keyword>
<evidence type="ECO:0000313" key="16">
    <source>
        <dbReference type="Proteomes" id="UP000887116"/>
    </source>
</evidence>
<evidence type="ECO:0000256" key="4">
    <source>
        <dbReference type="ARBA" id="ARBA00022759"/>
    </source>
</evidence>
<keyword evidence="5" id="KW-0227">DNA damage</keyword>
<keyword evidence="16" id="KW-1185">Reference proteome</keyword>
<feature type="compositionally biased region" description="Basic and acidic residues" evidence="13">
    <location>
        <begin position="426"/>
        <end position="439"/>
    </location>
</feature>
<dbReference type="Gene3D" id="3.60.15.10">
    <property type="entry name" value="Ribonuclease Z/Hydroxyacylglutathione hydrolase-like"/>
    <property type="match status" value="1"/>
</dbReference>
<feature type="domain" description="DNA repair metallo-beta-lactamase" evidence="14">
    <location>
        <begin position="251"/>
        <end position="352"/>
    </location>
</feature>
<evidence type="ECO:0000256" key="10">
    <source>
        <dbReference type="ARBA" id="ARBA00023242"/>
    </source>
</evidence>
<dbReference type="GO" id="GO:0035312">
    <property type="term" value="F:5'-3' DNA exonuclease activity"/>
    <property type="evidence" value="ECO:0007669"/>
    <property type="project" value="TreeGrafter"/>
</dbReference>
<dbReference type="GO" id="GO:0004519">
    <property type="term" value="F:endonuclease activity"/>
    <property type="evidence" value="ECO:0007669"/>
    <property type="project" value="UniProtKB-KW"/>
</dbReference>
<organism evidence="15 16">
    <name type="scientific">Trichonephila clavata</name>
    <name type="common">Joro spider</name>
    <name type="synonym">Nephila clavata</name>
    <dbReference type="NCBI Taxonomy" id="2740835"/>
    <lineage>
        <taxon>Eukaryota</taxon>
        <taxon>Metazoa</taxon>
        <taxon>Ecdysozoa</taxon>
        <taxon>Arthropoda</taxon>
        <taxon>Chelicerata</taxon>
        <taxon>Arachnida</taxon>
        <taxon>Araneae</taxon>
        <taxon>Araneomorphae</taxon>
        <taxon>Entelegynae</taxon>
        <taxon>Araneoidea</taxon>
        <taxon>Nephilidae</taxon>
        <taxon>Trichonephila</taxon>
    </lineage>
</organism>
<name>A0A8X6JAU0_TRICU</name>
<keyword evidence="6" id="KW-0378">Hydrolase</keyword>
<evidence type="ECO:0000259" key="14">
    <source>
        <dbReference type="Pfam" id="PF07522"/>
    </source>
</evidence>
<dbReference type="Proteomes" id="UP000887116">
    <property type="component" value="Unassembled WGS sequence"/>
</dbReference>
<evidence type="ECO:0000256" key="6">
    <source>
        <dbReference type="ARBA" id="ARBA00022801"/>
    </source>
</evidence>
<keyword evidence="3" id="KW-0540">Nuclease</keyword>
<dbReference type="EMBL" id="BMAO01027546">
    <property type="protein sequence ID" value="GFR17963.1"/>
    <property type="molecule type" value="Genomic_DNA"/>
</dbReference>
<evidence type="ECO:0000256" key="12">
    <source>
        <dbReference type="ARBA" id="ARBA00042677"/>
    </source>
</evidence>
<dbReference type="OrthoDB" id="262529at2759"/>
<comment type="caution">
    <text evidence="15">The sequence shown here is derived from an EMBL/GenBank/DDBJ whole genome shotgun (WGS) entry which is preliminary data.</text>
</comment>
<evidence type="ECO:0000256" key="1">
    <source>
        <dbReference type="ARBA" id="ARBA00004123"/>
    </source>
</evidence>
<dbReference type="GO" id="GO:0006303">
    <property type="term" value="P:double-strand break repair via nonhomologous end joining"/>
    <property type="evidence" value="ECO:0007669"/>
    <property type="project" value="TreeGrafter"/>
</dbReference>
<evidence type="ECO:0000256" key="5">
    <source>
        <dbReference type="ARBA" id="ARBA00022763"/>
    </source>
</evidence>
<dbReference type="Pfam" id="PF07522">
    <property type="entry name" value="DRMBL"/>
    <property type="match status" value="1"/>
</dbReference>
<dbReference type="PANTHER" id="PTHR23240:SF8">
    <property type="entry name" value="PROTEIN ARTEMIS"/>
    <property type="match status" value="1"/>
</dbReference>
<sequence length="1035" mass="117101">MSTFDGVIKEYPLISIDNFLKKCNNFDSTVFFLSHCHTDHMKGLKDFGFFQLLESRCFSKIYLSDVSEHIIKNDDALSHLSEYLVTIPLEQPTIIPVPNNDGEVHTRVVVTLLTAGHCPGSVMFYIEGENGKILYTGDFRLPVGGSARLVNLHDELGRLKPLDALYVDTTFCNETHTYFPTREQSLEVVESLLVPWLGKGPDHVVSFICPANYNYEFLFVELFKTFGEKVHVSEQKLRKYKGIKIIEEAVTCIATESKIHACGMNEKGLKVIHVHQMPCGYYTEDGKPVKVRYIKPCAMSFKNLVPGDNIYVYVEKEQMYKVCFSTHSSLSEIRDLVHYLKPKNIYPNVVQNQTVEEILDLINAASPQDSSSLVLNFATPLGILKRTLSNDKIHINSSNSLPFYDDYYKVNQKYQALNIPSVKSSPMKEAEATDAESKSENLSSVDNSLDPVRSNNCDTSPVKWQCPLFSSDDENCDPNSSYSSSKDRSDSETTYGTPEEQECKRINDESVEKLLFFKNVCSDSDILKSLTADKTTNFVKKSFNEDSKESAYLHTKASRSLDENTAVYISSECNTIAKKSFQMSNADLEKRKCPECETTLKLPTVNVITNKYLHSCSETAVKLVQEEMKFVKPIVENCDNNSMYKTHSPVLKSLSVSSLNIHNEIDYLKNYHSSHSNKTWRCNKLLIDVPEKKQLDSSPDFEVVFSCINSKSTLNYSNLRDLKSKNLTKDNQAKCRNGKFSRETFDLVGKGKKILSAEEKSLISENCPIQHLTNDKNNFKTFCNGTTNSSSESYNFKSLLPSFEKNCNNNQEKDSISNEKFFLKCTVECLCDKSNNDQFIKKLPHTFTSKAYSFSQKLLDISASKSEKECAFNKKKLSKSSKVDKSSLEFSNSKNKCPKEIEVIDLSSDDSVNGSPIKSKWGHLSSKDNNAQKKESDYAVIDSSSDVEVLDCSPSLLIPTKFRKECVDSKQHLSYTKRKCMENEEFSSRKSPKLDEEDSPDIFEAYNDVESTPEDLNFPLNVTSALQSDQNSDKI</sequence>
<dbReference type="AlphaFoldDB" id="A0A8X6JAU0"/>
<evidence type="ECO:0000313" key="15">
    <source>
        <dbReference type="EMBL" id="GFR17963.1"/>
    </source>
</evidence>
<proteinExistence type="inferred from homology"/>
<dbReference type="SUPFAM" id="SSF56281">
    <property type="entry name" value="Metallo-hydrolase/oxidoreductase"/>
    <property type="match status" value="1"/>
</dbReference>
<protein>
    <recommendedName>
        <fullName evidence="11">Protein artemis</fullName>
    </recommendedName>
    <alternativeName>
        <fullName evidence="12">DNA cross-link repair 1C protein</fullName>
    </alternativeName>
</protein>
<keyword evidence="4" id="KW-0255">Endonuclease</keyword>
<dbReference type="PANTHER" id="PTHR23240">
    <property type="entry name" value="DNA CROSS-LINK REPAIR PROTEIN PSO2/SNM1-RELATED"/>
    <property type="match status" value="1"/>
</dbReference>
<dbReference type="Gene3D" id="3.40.50.12650">
    <property type="match status" value="1"/>
</dbReference>
<evidence type="ECO:0000256" key="11">
    <source>
        <dbReference type="ARBA" id="ARBA00039759"/>
    </source>
</evidence>
<feature type="region of interest" description="Disordered" evidence="13">
    <location>
        <begin position="474"/>
        <end position="502"/>
    </location>
</feature>
<evidence type="ECO:0000256" key="2">
    <source>
        <dbReference type="ARBA" id="ARBA00010304"/>
    </source>
</evidence>
<dbReference type="GO" id="GO:0000723">
    <property type="term" value="P:telomere maintenance"/>
    <property type="evidence" value="ECO:0007669"/>
    <property type="project" value="TreeGrafter"/>
</dbReference>
<feature type="compositionally biased region" description="Basic and acidic residues" evidence="13">
    <location>
        <begin position="981"/>
        <end position="994"/>
    </location>
</feature>
<dbReference type="GO" id="GO:0003684">
    <property type="term" value="F:damaged DNA binding"/>
    <property type="evidence" value="ECO:0007669"/>
    <property type="project" value="TreeGrafter"/>
</dbReference>
<feature type="region of interest" description="Disordered" evidence="13">
    <location>
        <begin position="424"/>
        <end position="456"/>
    </location>
</feature>
<dbReference type="GO" id="GO:0036297">
    <property type="term" value="P:interstrand cross-link repair"/>
    <property type="evidence" value="ECO:0007669"/>
    <property type="project" value="TreeGrafter"/>
</dbReference>
<evidence type="ECO:0000256" key="13">
    <source>
        <dbReference type="SAM" id="MobiDB-lite"/>
    </source>
</evidence>
<keyword evidence="7" id="KW-0269">Exonuclease</keyword>
<reference evidence="15" key="1">
    <citation type="submission" date="2020-07" db="EMBL/GenBank/DDBJ databases">
        <title>Multicomponent nature underlies the extraordinary mechanical properties of spider dragline silk.</title>
        <authorList>
            <person name="Kono N."/>
            <person name="Nakamura H."/>
            <person name="Mori M."/>
            <person name="Yoshida Y."/>
            <person name="Ohtoshi R."/>
            <person name="Malay A.D."/>
            <person name="Moran D.A.P."/>
            <person name="Tomita M."/>
            <person name="Numata K."/>
            <person name="Arakawa K."/>
        </authorList>
    </citation>
    <scope>NUCLEOTIDE SEQUENCE</scope>
</reference>
<dbReference type="InterPro" id="IPR036866">
    <property type="entry name" value="RibonucZ/Hydroxyglut_hydro"/>
</dbReference>
<evidence type="ECO:0000256" key="9">
    <source>
        <dbReference type="ARBA" id="ARBA00023204"/>
    </source>
</evidence>
<dbReference type="GO" id="GO:0006310">
    <property type="term" value="P:DNA recombination"/>
    <property type="evidence" value="ECO:0007669"/>
    <property type="project" value="UniProtKB-KW"/>
</dbReference>
<feature type="region of interest" description="Disordered" evidence="13">
    <location>
        <begin position="981"/>
        <end position="1001"/>
    </location>
</feature>
<evidence type="ECO:0000256" key="7">
    <source>
        <dbReference type="ARBA" id="ARBA00022839"/>
    </source>
</evidence>
<keyword evidence="8" id="KW-0233">DNA recombination</keyword>
<evidence type="ECO:0000256" key="3">
    <source>
        <dbReference type="ARBA" id="ARBA00022722"/>
    </source>
</evidence>
<keyword evidence="10" id="KW-0539">Nucleus</keyword>
<accession>A0A8X6JAU0</accession>
<comment type="subcellular location">
    <subcellularLocation>
        <location evidence="1">Nucleus</location>
    </subcellularLocation>
</comment>